<dbReference type="EnsemblMetazoa" id="ACON002146-RA">
    <property type="protein sequence ID" value="ACON002146-PA"/>
    <property type="gene ID" value="ACON002146"/>
</dbReference>
<dbReference type="AlphaFoldDB" id="A0A6E8V1E7"/>
<keyword evidence="3" id="KW-1185">Reference proteome</keyword>
<evidence type="ECO:0000313" key="3">
    <source>
        <dbReference type="Proteomes" id="UP001105220"/>
    </source>
</evidence>
<dbReference type="VEuPathDB" id="VectorBase:ACON2_033897"/>
<organism evidence="2 3">
    <name type="scientific">Anopheles coluzzii</name>
    <name type="common">African malaria mosquito</name>
    <dbReference type="NCBI Taxonomy" id="1518534"/>
    <lineage>
        <taxon>Eukaryota</taxon>
        <taxon>Metazoa</taxon>
        <taxon>Ecdysozoa</taxon>
        <taxon>Arthropoda</taxon>
        <taxon>Hexapoda</taxon>
        <taxon>Insecta</taxon>
        <taxon>Pterygota</taxon>
        <taxon>Neoptera</taxon>
        <taxon>Endopterygota</taxon>
        <taxon>Diptera</taxon>
        <taxon>Nematocera</taxon>
        <taxon>Culicoidea</taxon>
        <taxon>Culicidae</taxon>
        <taxon>Anophelinae</taxon>
        <taxon>Anopheles</taxon>
    </lineage>
</organism>
<name>A0A6E8V1E7_ANOCL</name>
<dbReference type="Proteomes" id="UP001105220">
    <property type="component" value="Unplaced"/>
</dbReference>
<dbReference type="VEuPathDB" id="VectorBase:ACMO_001928"/>
<evidence type="ECO:0000313" key="2">
    <source>
        <dbReference type="EnsemblMetazoa" id="ACON002146-PA"/>
    </source>
</evidence>
<protein>
    <submittedName>
        <fullName evidence="2">Uncharacterized protein</fullName>
    </submittedName>
</protein>
<reference key="1">
    <citation type="journal article" date="2019" name="Genes (Basel)">
        <title>A High-Quality De novo Genome Assembly from a Single Mosquito Using PacBio Sequencing.</title>
        <authorList>
            <person name="Kingan S.B."/>
            <person name="Heaton H."/>
            <person name="Cudini J."/>
            <person name="Lambert C.C."/>
            <person name="Baybayan P."/>
            <person name="Galvin B.D."/>
            <person name="Durbin R."/>
            <person name="Korlach J."/>
            <person name="Lawniczak M.K.N."/>
        </authorList>
    </citation>
    <scope>NUCLEOTIDE SEQUENCE [LARGE SCALE GENOMIC DNA]</scope>
    <source>
        <strain>Mali-NIH</strain>
    </source>
</reference>
<proteinExistence type="predicted"/>
<evidence type="ECO:0000256" key="1">
    <source>
        <dbReference type="SAM" id="MobiDB-lite"/>
    </source>
</evidence>
<feature type="compositionally biased region" description="Basic and acidic residues" evidence="1">
    <location>
        <begin position="87"/>
        <end position="96"/>
    </location>
</feature>
<sequence>MEYSRHRNSGIGLFQYRIQYYRDYDEGTLQPADDSCIYLKELDHYRTKAKIPSDSGKSNRKLPLCYPVAKPAPTARTPADTVPPPADAKRSPSKER</sequence>
<reference evidence="2" key="2">
    <citation type="submission" date="2020-05" db="UniProtKB">
        <authorList>
            <consortium name="EnsemblMetazoa"/>
        </authorList>
    </citation>
    <scope>IDENTIFICATION</scope>
    <source>
        <strain evidence="2">Ngousso</strain>
    </source>
</reference>
<feature type="region of interest" description="Disordered" evidence="1">
    <location>
        <begin position="48"/>
        <end position="96"/>
    </location>
</feature>
<feature type="compositionally biased region" description="Low complexity" evidence="1">
    <location>
        <begin position="67"/>
        <end position="80"/>
    </location>
</feature>
<dbReference type="VEuPathDB" id="VectorBase:ACON002146"/>
<accession>A0A6E8V1E7</accession>